<evidence type="ECO:0000256" key="1">
    <source>
        <dbReference type="ARBA" id="ARBA00009481"/>
    </source>
</evidence>
<name>A0A8J7AVS9_9CYAN</name>
<dbReference type="RefSeq" id="WP_193905265.1">
    <property type="nucleotide sequence ID" value="NZ_JADEXG010000007.1"/>
</dbReference>
<evidence type="ECO:0000313" key="5">
    <source>
        <dbReference type="EMBL" id="MBE9076602.1"/>
    </source>
</evidence>
<dbReference type="GO" id="GO:0016757">
    <property type="term" value="F:glycosyltransferase activity"/>
    <property type="evidence" value="ECO:0007669"/>
    <property type="project" value="UniProtKB-KW"/>
</dbReference>
<comment type="caution">
    <text evidence="5">The sequence shown here is derived from an EMBL/GenBank/DDBJ whole genome shotgun (WGS) entry which is preliminary data.</text>
</comment>
<keyword evidence="2" id="KW-0328">Glycosyltransferase</keyword>
<accession>A0A8J7AVS9</accession>
<protein>
    <submittedName>
        <fullName evidence="5">Glycosyltransferase family 4 protein</fullName>
    </submittedName>
</protein>
<keyword evidence="3" id="KW-0808">Transferase</keyword>
<dbReference type="Gene3D" id="3.40.50.2000">
    <property type="entry name" value="Glycogen Phosphorylase B"/>
    <property type="match status" value="2"/>
</dbReference>
<dbReference type="Pfam" id="PF00534">
    <property type="entry name" value="Glycos_transf_1"/>
    <property type="match status" value="1"/>
</dbReference>
<dbReference type="PANTHER" id="PTHR12526:SF640">
    <property type="entry name" value="COLANIC ACID BIOSYNTHESIS GLYCOSYLTRANSFERASE WCAL-RELATED"/>
    <property type="match status" value="1"/>
</dbReference>
<dbReference type="PANTHER" id="PTHR12526">
    <property type="entry name" value="GLYCOSYLTRANSFERASE"/>
    <property type="match status" value="1"/>
</dbReference>
<sequence length="415" mass="46350">MSDSSAQPTTRLGKVSIIASDLSSSGAGRWKGAVRPFLLAAALKQLGYTVEILGFIDDPSKANFATDMTVKALAGGTYPRFFRSAQQLMTQLDGNIIYAYKLKPSSFGVALLNRWWTQRPIPIILDIDDWELSWHGGDQGSYPESWRQVVRDVIKPDGALRQPDHPLYLRWIEHWVDKADAITLHTKFLQKRFGGHYIPNGKDTDLFDPDRYDPEASRAKYGLAGYKVLMFPGAPRPHKGIEDILTALDQLNQPDYRVVIVGGSPYDNYDQALMQRWGRWIIQLPKYSYDQMPEVVSAAHAVVVPQRNSPIAQAQFPLKLTDGMALAKPVLATRVGDIPDILADTGYLVEPDSPHQLAEALKSMFSSFSAAEAKGKRARERCIRHYSITAMATELKPILERLTQSDAVSNAMSFE</sequence>
<reference evidence="5" key="1">
    <citation type="submission" date="2020-10" db="EMBL/GenBank/DDBJ databases">
        <authorList>
            <person name="Castelo-Branco R."/>
            <person name="Eusebio N."/>
            <person name="Adriana R."/>
            <person name="Vieira A."/>
            <person name="Brugerolle De Fraissinette N."/>
            <person name="Rezende De Castro R."/>
            <person name="Schneider M.P."/>
            <person name="Vasconcelos V."/>
            <person name="Leao P.N."/>
        </authorList>
    </citation>
    <scope>NUCLEOTIDE SEQUENCE</scope>
    <source>
        <strain evidence="5">LEGE 07310</strain>
    </source>
</reference>
<feature type="domain" description="Glycosyl transferase family 1" evidence="4">
    <location>
        <begin position="216"/>
        <end position="380"/>
    </location>
</feature>
<evidence type="ECO:0000256" key="2">
    <source>
        <dbReference type="ARBA" id="ARBA00022676"/>
    </source>
</evidence>
<dbReference type="Proteomes" id="UP000636505">
    <property type="component" value="Unassembled WGS sequence"/>
</dbReference>
<gene>
    <name evidence="5" type="ORF">IQ241_04705</name>
</gene>
<proteinExistence type="inferred from homology"/>
<dbReference type="AlphaFoldDB" id="A0A8J7AVS9"/>
<dbReference type="InterPro" id="IPR001296">
    <property type="entry name" value="Glyco_trans_1"/>
</dbReference>
<comment type="similarity">
    <text evidence="1">Belongs to the glycosyltransferase group 1 family. Glycosyltransferase 4 subfamily.</text>
</comment>
<dbReference type="EMBL" id="JADEXG010000007">
    <property type="protein sequence ID" value="MBE9076602.1"/>
    <property type="molecule type" value="Genomic_DNA"/>
</dbReference>
<keyword evidence="6" id="KW-1185">Reference proteome</keyword>
<organism evidence="5 6">
    <name type="scientific">Vasconcelosia minhoensis LEGE 07310</name>
    <dbReference type="NCBI Taxonomy" id="915328"/>
    <lineage>
        <taxon>Bacteria</taxon>
        <taxon>Bacillati</taxon>
        <taxon>Cyanobacteriota</taxon>
        <taxon>Cyanophyceae</taxon>
        <taxon>Nodosilineales</taxon>
        <taxon>Cymatolegaceae</taxon>
        <taxon>Vasconcelosia</taxon>
        <taxon>Vasconcelosia minhoensis</taxon>
    </lineage>
</organism>
<evidence type="ECO:0000259" key="4">
    <source>
        <dbReference type="Pfam" id="PF00534"/>
    </source>
</evidence>
<evidence type="ECO:0000313" key="6">
    <source>
        <dbReference type="Proteomes" id="UP000636505"/>
    </source>
</evidence>
<dbReference type="CDD" id="cd03801">
    <property type="entry name" value="GT4_PimA-like"/>
    <property type="match status" value="1"/>
</dbReference>
<dbReference type="SUPFAM" id="SSF53756">
    <property type="entry name" value="UDP-Glycosyltransferase/glycogen phosphorylase"/>
    <property type="match status" value="1"/>
</dbReference>
<evidence type="ECO:0000256" key="3">
    <source>
        <dbReference type="ARBA" id="ARBA00022679"/>
    </source>
</evidence>